<dbReference type="Ensembl" id="ENSSGRT00000033868.1">
    <property type="protein sequence ID" value="ENSSGRP00000031547.1"/>
    <property type="gene ID" value="ENSSGRG00000017713.1"/>
</dbReference>
<dbReference type="AlphaFoldDB" id="A0A672M4R7"/>
<dbReference type="Proteomes" id="UP000472262">
    <property type="component" value="Unassembled WGS sequence"/>
</dbReference>
<comment type="pathway">
    <text evidence="2">Protein modification; protein ubiquitination.</text>
</comment>
<feature type="domain" description="C2H2-type" evidence="15">
    <location>
        <begin position="58"/>
        <end position="85"/>
    </location>
</feature>
<evidence type="ECO:0000256" key="10">
    <source>
        <dbReference type="ARBA" id="ARBA00023125"/>
    </source>
</evidence>
<feature type="domain" description="C2H2-type" evidence="15">
    <location>
        <begin position="86"/>
        <end position="113"/>
    </location>
</feature>
<organism evidence="16 17">
    <name type="scientific">Sinocyclocheilus grahami</name>
    <name type="common">Dianchi golden-line fish</name>
    <name type="synonym">Barbus grahami</name>
    <dbReference type="NCBI Taxonomy" id="75366"/>
    <lineage>
        <taxon>Eukaryota</taxon>
        <taxon>Metazoa</taxon>
        <taxon>Chordata</taxon>
        <taxon>Craniata</taxon>
        <taxon>Vertebrata</taxon>
        <taxon>Euteleostomi</taxon>
        <taxon>Actinopterygii</taxon>
        <taxon>Neopterygii</taxon>
        <taxon>Teleostei</taxon>
        <taxon>Ostariophysi</taxon>
        <taxon>Cypriniformes</taxon>
        <taxon>Cyprinidae</taxon>
        <taxon>Cyprininae</taxon>
        <taxon>Sinocyclocheilus</taxon>
    </lineage>
</organism>
<keyword evidence="11" id="KW-0804">Transcription</keyword>
<dbReference type="InterPro" id="IPR036236">
    <property type="entry name" value="Znf_C2H2_sf"/>
</dbReference>
<feature type="compositionally biased region" description="Polar residues" evidence="14">
    <location>
        <begin position="14"/>
        <end position="27"/>
    </location>
</feature>
<comment type="similarity">
    <text evidence="3">Belongs to the krueppel C2H2-type zinc-finger protein family.</text>
</comment>
<dbReference type="FunFam" id="3.30.160.60:FF:000100">
    <property type="entry name" value="Zinc finger 45-like"/>
    <property type="match status" value="1"/>
</dbReference>
<comment type="subcellular location">
    <subcellularLocation>
        <location evidence="1">Nucleus</location>
    </subcellularLocation>
</comment>
<keyword evidence="4" id="KW-0479">Metal-binding</keyword>
<keyword evidence="5" id="KW-0677">Repeat</keyword>
<dbReference type="GO" id="GO:0000981">
    <property type="term" value="F:DNA-binding transcription factor activity, RNA polymerase II-specific"/>
    <property type="evidence" value="ECO:0007669"/>
    <property type="project" value="TreeGrafter"/>
</dbReference>
<evidence type="ECO:0000256" key="6">
    <source>
        <dbReference type="ARBA" id="ARBA00022771"/>
    </source>
</evidence>
<proteinExistence type="inferred from homology"/>
<evidence type="ECO:0000259" key="15">
    <source>
        <dbReference type="PROSITE" id="PS50157"/>
    </source>
</evidence>
<evidence type="ECO:0000256" key="9">
    <source>
        <dbReference type="ARBA" id="ARBA00023015"/>
    </source>
</evidence>
<evidence type="ECO:0000256" key="8">
    <source>
        <dbReference type="ARBA" id="ARBA00022833"/>
    </source>
</evidence>
<evidence type="ECO:0000256" key="12">
    <source>
        <dbReference type="ARBA" id="ARBA00023242"/>
    </source>
</evidence>
<dbReference type="Gene3D" id="3.30.160.60">
    <property type="entry name" value="Classic Zinc Finger"/>
    <property type="match status" value="4"/>
</dbReference>
<keyword evidence="7" id="KW-0833">Ubl conjugation pathway</keyword>
<dbReference type="InterPro" id="IPR013087">
    <property type="entry name" value="Znf_C2H2_type"/>
</dbReference>
<evidence type="ECO:0000256" key="5">
    <source>
        <dbReference type="ARBA" id="ARBA00022737"/>
    </source>
</evidence>
<dbReference type="GO" id="GO:0005634">
    <property type="term" value="C:nucleus"/>
    <property type="evidence" value="ECO:0007669"/>
    <property type="project" value="UniProtKB-SubCell"/>
</dbReference>
<dbReference type="GO" id="GO:0008270">
    <property type="term" value="F:zinc ion binding"/>
    <property type="evidence" value="ECO:0007669"/>
    <property type="project" value="UniProtKB-KW"/>
</dbReference>
<evidence type="ECO:0000256" key="1">
    <source>
        <dbReference type="ARBA" id="ARBA00004123"/>
    </source>
</evidence>
<evidence type="ECO:0000256" key="13">
    <source>
        <dbReference type="PROSITE-ProRule" id="PRU00042"/>
    </source>
</evidence>
<keyword evidence="12" id="KW-0539">Nucleus</keyword>
<protein>
    <recommendedName>
        <fullName evidence="15">C2H2-type domain-containing protein</fullName>
    </recommendedName>
</protein>
<keyword evidence="17" id="KW-1185">Reference proteome</keyword>
<evidence type="ECO:0000256" key="14">
    <source>
        <dbReference type="SAM" id="MobiDB-lite"/>
    </source>
</evidence>
<reference evidence="16" key="1">
    <citation type="submission" date="2025-08" db="UniProtKB">
        <authorList>
            <consortium name="Ensembl"/>
        </authorList>
    </citation>
    <scope>IDENTIFICATION</scope>
</reference>
<dbReference type="FunFam" id="3.30.160.60:FF:001480">
    <property type="entry name" value="Si:cabz01071911.3"/>
    <property type="match status" value="1"/>
</dbReference>
<evidence type="ECO:0000256" key="7">
    <source>
        <dbReference type="ARBA" id="ARBA00022786"/>
    </source>
</evidence>
<feature type="domain" description="C2H2-type" evidence="15">
    <location>
        <begin position="31"/>
        <end position="58"/>
    </location>
</feature>
<dbReference type="FunFam" id="3.30.160.60:FF:000446">
    <property type="entry name" value="Zinc finger protein"/>
    <property type="match status" value="1"/>
</dbReference>
<dbReference type="Pfam" id="PF00096">
    <property type="entry name" value="zf-C2H2"/>
    <property type="match status" value="3"/>
</dbReference>
<dbReference type="PANTHER" id="PTHR24394">
    <property type="entry name" value="ZINC FINGER PROTEIN"/>
    <property type="match status" value="1"/>
</dbReference>
<reference evidence="16" key="2">
    <citation type="submission" date="2025-09" db="UniProtKB">
        <authorList>
            <consortium name="Ensembl"/>
        </authorList>
    </citation>
    <scope>IDENTIFICATION</scope>
</reference>
<evidence type="ECO:0000256" key="11">
    <source>
        <dbReference type="ARBA" id="ARBA00023163"/>
    </source>
</evidence>
<evidence type="ECO:0000256" key="2">
    <source>
        <dbReference type="ARBA" id="ARBA00004906"/>
    </source>
</evidence>
<dbReference type="SUPFAM" id="SSF57667">
    <property type="entry name" value="beta-beta-alpha zinc fingers"/>
    <property type="match status" value="2"/>
</dbReference>
<dbReference type="FunFam" id="3.30.160.60:FF:000711">
    <property type="entry name" value="zinc finger protein 697"/>
    <property type="match status" value="1"/>
</dbReference>
<name>A0A672M4R7_SINGR</name>
<accession>A0A672M4R7</accession>
<keyword evidence="10" id="KW-0238">DNA-binding</keyword>
<evidence type="ECO:0000256" key="4">
    <source>
        <dbReference type="ARBA" id="ARBA00022723"/>
    </source>
</evidence>
<keyword evidence="8" id="KW-0862">Zinc</keyword>
<dbReference type="PANTHER" id="PTHR24394:SF44">
    <property type="entry name" value="ZINC FINGER PROTEIN 271-LIKE"/>
    <property type="match status" value="1"/>
</dbReference>
<evidence type="ECO:0000256" key="3">
    <source>
        <dbReference type="ARBA" id="ARBA00006991"/>
    </source>
</evidence>
<evidence type="ECO:0000313" key="17">
    <source>
        <dbReference type="Proteomes" id="UP000472262"/>
    </source>
</evidence>
<dbReference type="GO" id="GO:0003677">
    <property type="term" value="F:DNA binding"/>
    <property type="evidence" value="ECO:0007669"/>
    <property type="project" value="UniProtKB-KW"/>
</dbReference>
<keyword evidence="9" id="KW-0805">Transcription regulation</keyword>
<feature type="region of interest" description="Disordered" evidence="14">
    <location>
        <begin position="1"/>
        <end position="31"/>
    </location>
</feature>
<dbReference type="PROSITE" id="PS00028">
    <property type="entry name" value="ZINC_FINGER_C2H2_1"/>
    <property type="match status" value="3"/>
</dbReference>
<sequence length="162" mass="18611">NDEEEDPHSFTAGEMSQTEDSTQTTGAKKSFSCPHCRESYKRKADLKDHMGIHSERPYLCLQCGKSYTQKINLQNHLLIHNGEKPFTCSQCDRSFTRKGDLKKHISIHTGERPYLCTACGRSFTHRRETLPLDLQNHIKKPCPMLPHTEHNESWASKLSNDL</sequence>
<keyword evidence="6 13" id="KW-0863">Zinc-finger</keyword>
<dbReference type="PROSITE" id="PS50157">
    <property type="entry name" value="ZINC_FINGER_C2H2_2"/>
    <property type="match status" value="3"/>
</dbReference>
<dbReference type="SMART" id="SM00355">
    <property type="entry name" value="ZnF_C2H2"/>
    <property type="match status" value="3"/>
</dbReference>
<evidence type="ECO:0000313" key="16">
    <source>
        <dbReference type="Ensembl" id="ENSSGRP00000031547.1"/>
    </source>
</evidence>